<dbReference type="Proteomes" id="UP000238083">
    <property type="component" value="Unassembled WGS sequence"/>
</dbReference>
<dbReference type="EC" id="3.1.1.-" evidence="3"/>
<dbReference type="InterPro" id="IPR019826">
    <property type="entry name" value="Carboxylesterase_B_AS"/>
</dbReference>
<protein>
    <recommendedName>
        <fullName evidence="3">Carboxylic ester hydrolase</fullName>
        <ecNumber evidence="3">3.1.1.-</ecNumber>
    </recommendedName>
</protein>
<accession>A0A2T0R1X2</accession>
<keyword evidence="6" id="KW-1185">Reference proteome</keyword>
<gene>
    <name evidence="5" type="ORF">CLV37_108232</name>
</gene>
<dbReference type="PROSITE" id="PS00122">
    <property type="entry name" value="CARBOXYLESTERASE_B_1"/>
    <property type="match status" value="1"/>
</dbReference>
<dbReference type="GO" id="GO:0016787">
    <property type="term" value="F:hydrolase activity"/>
    <property type="evidence" value="ECO:0007669"/>
    <property type="project" value="UniProtKB-KW"/>
</dbReference>
<dbReference type="Gene3D" id="3.40.50.1820">
    <property type="entry name" value="alpha/beta hydrolase"/>
    <property type="match status" value="1"/>
</dbReference>
<evidence type="ECO:0000256" key="2">
    <source>
        <dbReference type="ARBA" id="ARBA00022801"/>
    </source>
</evidence>
<reference evidence="5 6" key="1">
    <citation type="submission" date="2018-03" db="EMBL/GenBank/DDBJ databases">
        <title>Genomic Encyclopedia of Archaeal and Bacterial Type Strains, Phase II (KMG-II): from individual species to whole genera.</title>
        <authorList>
            <person name="Goeker M."/>
        </authorList>
    </citation>
    <scope>NUCLEOTIDE SEQUENCE [LARGE SCALE GENOMIC DNA]</scope>
    <source>
        <strain evidence="5 6">DSM 19711</strain>
    </source>
</reference>
<evidence type="ECO:0000256" key="3">
    <source>
        <dbReference type="RuleBase" id="RU361235"/>
    </source>
</evidence>
<dbReference type="OrthoDB" id="4308422at2"/>
<evidence type="ECO:0000256" key="1">
    <source>
        <dbReference type="ARBA" id="ARBA00005964"/>
    </source>
</evidence>
<dbReference type="EMBL" id="PVZF01000008">
    <property type="protein sequence ID" value="PRY13562.1"/>
    <property type="molecule type" value="Genomic_DNA"/>
</dbReference>
<dbReference type="AlphaFoldDB" id="A0A2T0R1X2"/>
<organism evidence="5 6">
    <name type="scientific">Kineococcus rhizosphaerae</name>
    <dbReference type="NCBI Taxonomy" id="559628"/>
    <lineage>
        <taxon>Bacteria</taxon>
        <taxon>Bacillati</taxon>
        <taxon>Actinomycetota</taxon>
        <taxon>Actinomycetes</taxon>
        <taxon>Kineosporiales</taxon>
        <taxon>Kineosporiaceae</taxon>
        <taxon>Kineococcus</taxon>
    </lineage>
</organism>
<comment type="similarity">
    <text evidence="1 3">Belongs to the type-B carboxylesterase/lipase family.</text>
</comment>
<name>A0A2T0R1X2_9ACTN</name>
<dbReference type="PROSITE" id="PS00941">
    <property type="entry name" value="CARBOXYLESTERASE_B_2"/>
    <property type="match status" value="1"/>
</dbReference>
<evidence type="ECO:0000313" key="5">
    <source>
        <dbReference type="EMBL" id="PRY13562.1"/>
    </source>
</evidence>
<dbReference type="PANTHER" id="PTHR11559">
    <property type="entry name" value="CARBOXYLESTERASE"/>
    <property type="match status" value="1"/>
</dbReference>
<dbReference type="InterPro" id="IPR019819">
    <property type="entry name" value="Carboxylesterase_B_CS"/>
</dbReference>
<comment type="caution">
    <text evidence="5">The sequence shown here is derived from an EMBL/GenBank/DDBJ whole genome shotgun (WGS) entry which is preliminary data.</text>
</comment>
<dbReference type="Pfam" id="PF00135">
    <property type="entry name" value="COesterase"/>
    <property type="match status" value="1"/>
</dbReference>
<dbReference type="InterPro" id="IPR029058">
    <property type="entry name" value="AB_hydrolase_fold"/>
</dbReference>
<dbReference type="SUPFAM" id="SSF53474">
    <property type="entry name" value="alpha/beta-Hydrolases"/>
    <property type="match status" value="1"/>
</dbReference>
<evidence type="ECO:0000313" key="6">
    <source>
        <dbReference type="Proteomes" id="UP000238083"/>
    </source>
</evidence>
<sequence>MFDESLARTVHGPVRGRVREDGVHVFKGIRYGADTRGHRFEPPRPPAGWTDVANAWEFGPTCPQDDPDVRFDRAQFPFLQMIGLTDNLPESEDCLFLNVWTPATRDGGQRPVMVWVHSGGYATNSGSSPSIDGAKLAAEGDVVVVTFNHRLNVFGYLHLGDHLGDDPDHPCARSGNAGMLDVVQVLQWVRDNAAEFGGDPGNVTVFGQSGGAMKISTLLGMPAARGLFHRAILSSGATPRVQTTAQAAVAAKELFAAAGTSDVEGLRELSTQDLLRAGRSVSARRGLTAFGAVADGVVVPDDPFEPRPSAVSFDVPVLVGDLDTEVALFTSVGSPDLPSLTEQGLAQRLAPLGEAAAGVVDAVRVSHPGASPYEVFLRIASGLVFTANAERLADRAASRAADGGAPAWRYRITWRTPVGDFLSPHEVDVALVFGNVDAAAGLNGGGADAHRLSELLRATWVAFARTGSPQNPLLPEWPAYASAERPVLAFGPEPRVVPDLDGPELRALRPLVDHPPVDSDWLNVLLFSNR</sequence>
<keyword evidence="2 3" id="KW-0378">Hydrolase</keyword>
<dbReference type="RefSeq" id="WP_106212440.1">
    <property type="nucleotide sequence ID" value="NZ_PVZF01000008.1"/>
</dbReference>
<dbReference type="InterPro" id="IPR002018">
    <property type="entry name" value="CarbesteraseB"/>
</dbReference>
<feature type="domain" description="Carboxylesterase type B" evidence="4">
    <location>
        <begin position="7"/>
        <end position="495"/>
    </location>
</feature>
<dbReference type="InterPro" id="IPR050309">
    <property type="entry name" value="Type-B_Carboxylest/Lipase"/>
</dbReference>
<proteinExistence type="inferred from homology"/>
<evidence type="ECO:0000259" key="4">
    <source>
        <dbReference type="Pfam" id="PF00135"/>
    </source>
</evidence>